<keyword evidence="2" id="KW-1185">Reference proteome</keyword>
<sequence length="368" mass="38688">MIMKKCEDGFRSLRTKALVSRKLSHSVSVLFLAAALSGCGAGGEGGEPSDIQTTARGEDRLELVSSCTPLCSGSCTPVQLAQVSGLDKPILPVGNDVYFAGAITYEASYSYFGRVSRQGGSSVLLAQNLQRPPTLLSNGTSAYAVVPYPRNSGLGHLNEIKPDGSITPVPGVDGSRSVSITAVDATKLYALDLSNETVWSTPLTGGAWTQATGPIPNTAGRSVRADNTHLYIVADDVAKNESIVWKAPKQGLATPTRFITLPGSIVSLTMDDTDLYFADRTGGIYKASKSSGAVTRLASTATNLSITVDAERYYWFNGAALTATCKNGGGSQVLATVSAPPARIPEVIAVDAEGVYWRNSSQIWKVAK</sequence>
<dbReference type="SUPFAM" id="SSF63825">
    <property type="entry name" value="YWTD domain"/>
    <property type="match status" value="1"/>
</dbReference>
<evidence type="ECO:0000313" key="2">
    <source>
        <dbReference type="Proteomes" id="UP000182229"/>
    </source>
</evidence>
<name>A0A1L9B0J9_9BACT</name>
<accession>A0A1L9B0J9</accession>
<protein>
    <submittedName>
        <fullName evidence="1">Uncharacterized protein</fullName>
    </submittedName>
</protein>
<dbReference type="InterPro" id="IPR015943">
    <property type="entry name" value="WD40/YVTN_repeat-like_dom_sf"/>
</dbReference>
<evidence type="ECO:0000313" key="1">
    <source>
        <dbReference type="EMBL" id="OJH35774.1"/>
    </source>
</evidence>
<organism evidence="1 2">
    <name type="scientific">Cystobacter ferrugineus</name>
    <dbReference type="NCBI Taxonomy" id="83449"/>
    <lineage>
        <taxon>Bacteria</taxon>
        <taxon>Pseudomonadati</taxon>
        <taxon>Myxococcota</taxon>
        <taxon>Myxococcia</taxon>
        <taxon>Myxococcales</taxon>
        <taxon>Cystobacterineae</taxon>
        <taxon>Archangiaceae</taxon>
        <taxon>Cystobacter</taxon>
    </lineage>
</organism>
<reference evidence="1 2" key="2">
    <citation type="submission" date="2016-12" db="EMBL/GenBank/DDBJ databases">
        <title>Draft Genome Sequence of Cystobacter ferrugineus Strain Cbfe23.</title>
        <authorList>
            <person name="Akbar S."/>
            <person name="Dowd S.E."/>
            <person name="Stevens D.C."/>
        </authorList>
    </citation>
    <scope>NUCLEOTIDE SEQUENCE [LARGE SCALE GENOMIC DNA]</scope>
    <source>
        <strain evidence="1 2">Cbfe23</strain>
    </source>
</reference>
<dbReference type="EMBL" id="MPIN01000013">
    <property type="protein sequence ID" value="OJH35774.1"/>
    <property type="molecule type" value="Genomic_DNA"/>
</dbReference>
<proteinExistence type="predicted"/>
<dbReference type="Gene3D" id="2.130.10.10">
    <property type="entry name" value="YVTN repeat-like/Quinoprotein amine dehydrogenase"/>
    <property type="match status" value="1"/>
</dbReference>
<dbReference type="STRING" id="83449.BON30_37630"/>
<comment type="caution">
    <text evidence="1">The sequence shown here is derived from an EMBL/GenBank/DDBJ whole genome shotgun (WGS) entry which is preliminary data.</text>
</comment>
<dbReference type="Proteomes" id="UP000182229">
    <property type="component" value="Unassembled WGS sequence"/>
</dbReference>
<dbReference type="AlphaFoldDB" id="A0A1L9B0J9"/>
<gene>
    <name evidence="1" type="ORF">BON30_37630</name>
</gene>
<reference evidence="2" key="1">
    <citation type="submission" date="2016-11" db="EMBL/GenBank/DDBJ databases">
        <authorList>
            <person name="Shukria A."/>
            <person name="Stevens D.C."/>
        </authorList>
    </citation>
    <scope>NUCLEOTIDE SEQUENCE [LARGE SCALE GENOMIC DNA]</scope>
    <source>
        <strain evidence="2">Cbfe23</strain>
    </source>
</reference>